<dbReference type="PROSITE" id="PS50858">
    <property type="entry name" value="BSD"/>
    <property type="match status" value="2"/>
</dbReference>
<dbReference type="SUPFAM" id="SSF140383">
    <property type="entry name" value="BSD domain-like"/>
    <property type="match status" value="2"/>
</dbReference>
<dbReference type="Pfam" id="PF03909">
    <property type="entry name" value="BSD"/>
    <property type="match status" value="1"/>
</dbReference>
<dbReference type="OMA" id="VCTCELL"/>
<evidence type="ECO:0000259" key="7">
    <source>
        <dbReference type="PROSITE" id="PS50858"/>
    </source>
</evidence>
<dbReference type="AlphaFoldDB" id="R7VIH6"/>
<keyword evidence="3" id="KW-0677">Repeat</keyword>
<dbReference type="OrthoDB" id="360521at2759"/>
<keyword evidence="4" id="KW-0805">Transcription regulation</keyword>
<evidence type="ECO:0000256" key="2">
    <source>
        <dbReference type="ARBA" id="ARBA00009448"/>
    </source>
</evidence>
<dbReference type="FunCoup" id="R7VIH6">
    <property type="interactions" value="2265"/>
</dbReference>
<sequence length="535" mass="60621">MSRSEDILLTVKHVKHKKSEGTLYMMGSRMGWMLASKDTFNISLNYVDIKVQKVSPDTKEKVQLQVVMHDGGATTFHFVNPAGRAVQVKDREGIKELLQQLLPKCRRKINSELEEKNRMLQDDPELFQLYKDLVVSGVISPDEFWASRVNKVKEATTTNTQDIGISAAFLADVKPEADGCNGLKYNLTADIIQSIFKTYPAVKLKHTEYVPEKLTEQEFWTRFFQSHYFHRDRINTSSKDLFFECAKADDIVIRSEIDKPMLNPFTDLSAMSDSTLSEGYGTLSRDMPAGSSHSSNASLIKRFNQHSTMILRATEVRTVNGSNKHGNDNGHIPSAKKACIREKVEYNDLQPKNESIQGPALRLTHPDRYLQGPTPLIATQYHTSEEILSACQATTQEIMGWRPNLPNVLSASSAVGVLGELSPGGALMQGCTSQQLDQMVPKDIQQELRQLYIALCELLRHFWACFPATSKSLEEKVVKMNGTLERFKSAKLQPFKERIHSFHFNFDLVGHMDEMLQAAYQKYNAWYTKRSAKKL</sequence>
<reference evidence="8 10" key="2">
    <citation type="journal article" date="2013" name="Nature">
        <title>Insights into bilaterian evolution from three spiralian genomes.</title>
        <authorList>
            <person name="Simakov O."/>
            <person name="Marletaz F."/>
            <person name="Cho S.J."/>
            <person name="Edsinger-Gonzales E."/>
            <person name="Havlak P."/>
            <person name="Hellsten U."/>
            <person name="Kuo D.H."/>
            <person name="Larsson T."/>
            <person name="Lv J."/>
            <person name="Arendt D."/>
            <person name="Savage R."/>
            <person name="Osoegawa K."/>
            <person name="de Jong P."/>
            <person name="Grimwood J."/>
            <person name="Chapman J.A."/>
            <person name="Shapiro H."/>
            <person name="Aerts A."/>
            <person name="Otillar R.P."/>
            <person name="Terry A.Y."/>
            <person name="Boore J.L."/>
            <person name="Grigoriev I.V."/>
            <person name="Lindberg D.R."/>
            <person name="Seaver E.C."/>
            <person name="Weisblat D.A."/>
            <person name="Putnam N.H."/>
            <person name="Rokhsar D.S."/>
        </authorList>
    </citation>
    <scope>NUCLEOTIDE SEQUENCE</scope>
    <source>
        <strain evidence="8 10">I ESC-2004</strain>
    </source>
</reference>
<dbReference type="Gene3D" id="1.10.3970.10">
    <property type="entry name" value="BSD domain"/>
    <property type="match status" value="1"/>
</dbReference>
<dbReference type="Proteomes" id="UP000014760">
    <property type="component" value="Unassembled WGS sequence"/>
</dbReference>
<evidence type="ECO:0000256" key="5">
    <source>
        <dbReference type="ARBA" id="ARBA00023163"/>
    </source>
</evidence>
<proteinExistence type="inferred from homology"/>
<reference evidence="10" key="1">
    <citation type="submission" date="2012-12" db="EMBL/GenBank/DDBJ databases">
        <authorList>
            <person name="Hellsten U."/>
            <person name="Grimwood J."/>
            <person name="Chapman J.A."/>
            <person name="Shapiro H."/>
            <person name="Aerts A."/>
            <person name="Otillar R.P."/>
            <person name="Terry A.Y."/>
            <person name="Boore J.L."/>
            <person name="Simakov O."/>
            <person name="Marletaz F."/>
            <person name="Cho S.-J."/>
            <person name="Edsinger-Gonzales E."/>
            <person name="Havlak P."/>
            <person name="Kuo D.-H."/>
            <person name="Larsson T."/>
            <person name="Lv J."/>
            <person name="Arendt D."/>
            <person name="Savage R."/>
            <person name="Osoegawa K."/>
            <person name="de Jong P."/>
            <person name="Lindberg D.R."/>
            <person name="Seaver E.C."/>
            <person name="Weisblat D.A."/>
            <person name="Putnam N.H."/>
            <person name="Grigoriev I.V."/>
            <person name="Rokhsar D.S."/>
        </authorList>
    </citation>
    <scope>NUCLEOTIDE SEQUENCE</scope>
    <source>
        <strain evidence="10">I ESC-2004</strain>
    </source>
</reference>
<organism evidence="8">
    <name type="scientific">Capitella teleta</name>
    <name type="common">Polychaete worm</name>
    <dbReference type="NCBI Taxonomy" id="283909"/>
    <lineage>
        <taxon>Eukaryota</taxon>
        <taxon>Metazoa</taxon>
        <taxon>Spiralia</taxon>
        <taxon>Lophotrochozoa</taxon>
        <taxon>Annelida</taxon>
        <taxon>Polychaeta</taxon>
        <taxon>Sedentaria</taxon>
        <taxon>Scolecida</taxon>
        <taxon>Capitellidae</taxon>
        <taxon>Capitella</taxon>
    </lineage>
</organism>
<dbReference type="InterPro" id="IPR035925">
    <property type="entry name" value="BSD_dom_sf"/>
</dbReference>
<evidence type="ECO:0000313" key="9">
    <source>
        <dbReference type="EnsemblMetazoa" id="CapteP162849"/>
    </source>
</evidence>
<evidence type="ECO:0000256" key="3">
    <source>
        <dbReference type="ARBA" id="ARBA00022737"/>
    </source>
</evidence>
<dbReference type="GO" id="GO:0000439">
    <property type="term" value="C:transcription factor TFIIH core complex"/>
    <property type="evidence" value="ECO:0007669"/>
    <property type="project" value="InterPro"/>
</dbReference>
<dbReference type="Gene3D" id="6.10.140.1200">
    <property type="match status" value="1"/>
</dbReference>
<dbReference type="GO" id="GO:0006351">
    <property type="term" value="P:DNA-templated transcription"/>
    <property type="evidence" value="ECO:0007669"/>
    <property type="project" value="InterPro"/>
</dbReference>
<dbReference type="STRING" id="283909.R7VIH6"/>
<comment type="subcellular location">
    <subcellularLocation>
        <location evidence="1">Nucleus</location>
    </subcellularLocation>
</comment>
<dbReference type="Gene3D" id="2.30.29.30">
    <property type="entry name" value="Pleckstrin-homology domain (PH domain)/Phosphotyrosine-binding domain (PTB)"/>
    <property type="match status" value="1"/>
</dbReference>
<dbReference type="EMBL" id="AMQN01016314">
    <property type="status" value="NOT_ANNOTATED_CDS"/>
    <property type="molecule type" value="Genomic_DNA"/>
</dbReference>
<reference evidence="9" key="3">
    <citation type="submission" date="2015-06" db="UniProtKB">
        <authorList>
            <consortium name="EnsemblMetazoa"/>
        </authorList>
    </citation>
    <scope>IDENTIFICATION</scope>
</reference>
<dbReference type="FunFam" id="2.30.29.30:FF:000479">
    <property type="entry name" value="General transcription factor IIH subunit"/>
    <property type="match status" value="1"/>
</dbReference>
<dbReference type="HOGENOM" id="CLU_037467_0_0_1"/>
<dbReference type="CDD" id="cd13229">
    <property type="entry name" value="PH_TFIIH"/>
    <property type="match status" value="1"/>
</dbReference>
<dbReference type="InterPro" id="IPR027079">
    <property type="entry name" value="Tfb1/GTF2H1"/>
</dbReference>
<feature type="domain" description="BSD" evidence="7">
    <location>
        <begin position="108"/>
        <end position="156"/>
    </location>
</feature>
<evidence type="ECO:0000256" key="1">
    <source>
        <dbReference type="ARBA" id="ARBA00004123"/>
    </source>
</evidence>
<evidence type="ECO:0000256" key="4">
    <source>
        <dbReference type="ARBA" id="ARBA00023015"/>
    </source>
</evidence>
<dbReference type="SUPFAM" id="SSF50729">
    <property type="entry name" value="PH domain-like"/>
    <property type="match status" value="1"/>
</dbReference>
<keyword evidence="6" id="KW-0539">Nucleus</keyword>
<gene>
    <name evidence="8" type="ORF">CAPTEDRAFT_162849</name>
</gene>
<dbReference type="EMBL" id="KB291938">
    <property type="protein sequence ID" value="ELU18424.1"/>
    <property type="molecule type" value="Genomic_DNA"/>
</dbReference>
<evidence type="ECO:0000256" key="6">
    <source>
        <dbReference type="ARBA" id="ARBA00023242"/>
    </source>
</evidence>
<dbReference type="InterPro" id="IPR013876">
    <property type="entry name" value="TFIIH_BTF_p62_N"/>
</dbReference>
<keyword evidence="10" id="KW-1185">Reference proteome</keyword>
<dbReference type="InterPro" id="IPR005607">
    <property type="entry name" value="BSD_dom"/>
</dbReference>
<name>R7VIH6_CAPTE</name>
<feature type="domain" description="BSD" evidence="7">
    <location>
        <begin position="179"/>
        <end position="231"/>
    </location>
</feature>
<dbReference type="Pfam" id="PF08567">
    <property type="entry name" value="PH_TFIIH"/>
    <property type="match status" value="1"/>
</dbReference>
<evidence type="ECO:0000313" key="8">
    <source>
        <dbReference type="EMBL" id="ELU18424.1"/>
    </source>
</evidence>
<evidence type="ECO:0000313" key="10">
    <source>
        <dbReference type="Proteomes" id="UP000014760"/>
    </source>
</evidence>
<keyword evidence="5" id="KW-0804">Transcription</keyword>
<comment type="similarity">
    <text evidence="2">Belongs to the TFB1 family.</text>
</comment>
<dbReference type="SMART" id="SM00751">
    <property type="entry name" value="BSD"/>
    <property type="match status" value="2"/>
</dbReference>
<dbReference type="InterPro" id="IPR011993">
    <property type="entry name" value="PH-like_dom_sf"/>
</dbReference>
<dbReference type="EnsemblMetazoa" id="CapteT162849">
    <property type="protein sequence ID" value="CapteP162849"/>
    <property type="gene ID" value="CapteG162849"/>
</dbReference>
<protein>
    <recommendedName>
        <fullName evidence="7">BSD domain-containing protein</fullName>
    </recommendedName>
</protein>
<dbReference type="PANTHER" id="PTHR12856">
    <property type="entry name" value="TRANSCRIPTION INITIATION FACTOR IIH-RELATED"/>
    <property type="match status" value="1"/>
</dbReference>
<dbReference type="GO" id="GO:0006289">
    <property type="term" value="P:nucleotide-excision repair"/>
    <property type="evidence" value="ECO:0007669"/>
    <property type="project" value="InterPro"/>
</dbReference>
<accession>R7VIH6</accession>